<comment type="caution">
    <text evidence="2">The sequence shown here is derived from an EMBL/GenBank/DDBJ whole genome shotgun (WGS) entry which is preliminary data.</text>
</comment>
<evidence type="ECO:0000313" key="3">
    <source>
        <dbReference type="Proteomes" id="UP001265259"/>
    </source>
</evidence>
<keyword evidence="3" id="KW-1185">Reference proteome</keyword>
<dbReference type="RefSeq" id="WP_311693731.1">
    <property type="nucleotide sequence ID" value="NZ_JAVRHL010000004.1"/>
</dbReference>
<name>A0ABU3DKU8_9RHOB</name>
<accession>A0ABU3DKU8</accession>
<dbReference type="EMBL" id="JAVRHL010000004">
    <property type="protein sequence ID" value="MDT0684337.1"/>
    <property type="molecule type" value="Genomic_DNA"/>
</dbReference>
<organism evidence="2 3">
    <name type="scientific">Tropicimonas omnivorans</name>
    <dbReference type="NCBI Taxonomy" id="3075590"/>
    <lineage>
        <taxon>Bacteria</taxon>
        <taxon>Pseudomonadati</taxon>
        <taxon>Pseudomonadota</taxon>
        <taxon>Alphaproteobacteria</taxon>
        <taxon>Rhodobacterales</taxon>
        <taxon>Roseobacteraceae</taxon>
        <taxon>Tropicimonas</taxon>
    </lineage>
</organism>
<dbReference type="InterPro" id="IPR045709">
    <property type="entry name" value="DUF6065"/>
</dbReference>
<feature type="region of interest" description="Disordered" evidence="1">
    <location>
        <begin position="203"/>
        <end position="242"/>
    </location>
</feature>
<gene>
    <name evidence="2" type="ORF">RM543_16765</name>
</gene>
<sequence length="242" mass="26760">MSVALRLELDPSWEIGARPAPARRDWMDATPESFANRCLPLTIANAHGWELLNPVRFVATWTGGAATDDVVVLGQDERRPPLAVSHFGSGILTFRLPGRISTSPGHDLWLQGPVNRPKPHIQGLTGIVETDWSPFGITMNWRFTTPGATVAFEPGEPFAHLFPMPRGLIENVEPARSDYDAGAPDHAEHRAWAESRNAFLGDLKREGSAAREAGWQRDYTRGPAEPVTPPHRTRLRPKPFAD</sequence>
<dbReference type="Pfam" id="PF19541">
    <property type="entry name" value="DUF6065"/>
    <property type="match status" value="1"/>
</dbReference>
<proteinExistence type="predicted"/>
<evidence type="ECO:0000313" key="2">
    <source>
        <dbReference type="EMBL" id="MDT0684337.1"/>
    </source>
</evidence>
<feature type="compositionally biased region" description="Basic and acidic residues" evidence="1">
    <location>
        <begin position="203"/>
        <end position="220"/>
    </location>
</feature>
<protein>
    <submittedName>
        <fullName evidence="2">DUF6065 family protein</fullName>
    </submittedName>
</protein>
<dbReference type="Proteomes" id="UP001265259">
    <property type="component" value="Unassembled WGS sequence"/>
</dbReference>
<evidence type="ECO:0000256" key="1">
    <source>
        <dbReference type="SAM" id="MobiDB-lite"/>
    </source>
</evidence>
<feature type="compositionally biased region" description="Basic residues" evidence="1">
    <location>
        <begin position="231"/>
        <end position="242"/>
    </location>
</feature>
<reference evidence="2 3" key="1">
    <citation type="submission" date="2023-09" db="EMBL/GenBank/DDBJ databases">
        <authorList>
            <person name="Rey-Velasco X."/>
        </authorList>
    </citation>
    <scope>NUCLEOTIDE SEQUENCE [LARGE SCALE GENOMIC DNA]</scope>
    <source>
        <strain evidence="2 3">F158</strain>
    </source>
</reference>